<dbReference type="Proteomes" id="UP001185899">
    <property type="component" value="Unassembled WGS sequence"/>
</dbReference>
<dbReference type="EMBL" id="JAWLKE010000003">
    <property type="protein sequence ID" value="MDV6230588.1"/>
    <property type="molecule type" value="Genomic_DNA"/>
</dbReference>
<proteinExistence type="predicted"/>
<dbReference type="InterPro" id="IPR050509">
    <property type="entry name" value="CoA-transferase_III"/>
</dbReference>
<evidence type="ECO:0000313" key="3">
    <source>
        <dbReference type="Proteomes" id="UP001185899"/>
    </source>
</evidence>
<name>A0ABU4AWH7_9NOCA</name>
<sequence>MSAFQSQCDWSESGIVELTGRVDGPALLPPGDAASAARALTRHIDTATGGRVCLDGARLLAERAAFTGWTRAGAMSLGGRSRLLESADGWAAVSCARPDDVALLAALISAEIGEDPWPPVAKWIARHSNADFDDRAELLGIAGGSVGWSPPSAPPQPGPPRDVDGMLVVDFSALWAGPLCAHLLGLAGARVVKVETPTRPDGARRGNAEFYRLLHGGHRSVILDPTAPRERRRLQSLVAAADIVIEASRPRALAAFGLDAKEHVRRGTTWISITSHGRLRNRVGFGDDVAASSGLVALDDDGAPLFVGDAIADPLAGLTAAACAMSGAGGRMWDISMSAVVSATLAGPTVAPSRPAPGLATPPQYRAPTGSAPAPGADTAEVLRELGIA</sequence>
<dbReference type="GO" id="GO:0016740">
    <property type="term" value="F:transferase activity"/>
    <property type="evidence" value="ECO:0007669"/>
    <property type="project" value="UniProtKB-KW"/>
</dbReference>
<keyword evidence="3" id="KW-1185">Reference proteome</keyword>
<dbReference type="InterPro" id="IPR003673">
    <property type="entry name" value="CoA-Trfase_fam_III"/>
</dbReference>
<feature type="region of interest" description="Disordered" evidence="1">
    <location>
        <begin position="352"/>
        <end position="378"/>
    </location>
</feature>
<dbReference type="PANTHER" id="PTHR48228:SF5">
    <property type="entry name" value="ALPHA-METHYLACYL-COA RACEMASE"/>
    <property type="match status" value="1"/>
</dbReference>
<keyword evidence="2" id="KW-0808">Transferase</keyword>
<dbReference type="RefSeq" id="WP_032374742.1">
    <property type="nucleotide sequence ID" value="NZ_JAWLKE010000003.1"/>
</dbReference>
<dbReference type="Pfam" id="PF02515">
    <property type="entry name" value="CoA_transf_3"/>
    <property type="match status" value="1"/>
</dbReference>
<protein>
    <submittedName>
        <fullName evidence="2">CoA transferase</fullName>
    </submittedName>
</protein>
<organism evidence="2 3">
    <name type="scientific">Rhodococcus cercidiphylli</name>
    <dbReference type="NCBI Taxonomy" id="489916"/>
    <lineage>
        <taxon>Bacteria</taxon>
        <taxon>Bacillati</taxon>
        <taxon>Actinomycetota</taxon>
        <taxon>Actinomycetes</taxon>
        <taxon>Mycobacteriales</taxon>
        <taxon>Nocardiaceae</taxon>
        <taxon>Rhodococcus</taxon>
    </lineage>
</organism>
<comment type="caution">
    <text evidence="2">The sequence shown here is derived from an EMBL/GenBank/DDBJ whole genome shotgun (WGS) entry which is preliminary data.</text>
</comment>
<evidence type="ECO:0000313" key="2">
    <source>
        <dbReference type="EMBL" id="MDV6230588.1"/>
    </source>
</evidence>
<dbReference type="InterPro" id="IPR023606">
    <property type="entry name" value="CoA-Trfase_III_dom_1_sf"/>
</dbReference>
<accession>A0ABU4AWH7</accession>
<dbReference type="PANTHER" id="PTHR48228">
    <property type="entry name" value="SUCCINYL-COA--D-CITRAMALATE COA-TRANSFERASE"/>
    <property type="match status" value="1"/>
</dbReference>
<dbReference type="SUPFAM" id="SSF89796">
    <property type="entry name" value="CoA-transferase family III (CaiB/BaiF)"/>
    <property type="match status" value="1"/>
</dbReference>
<gene>
    <name evidence="2" type="ORF">R3P95_08510</name>
</gene>
<evidence type="ECO:0000256" key="1">
    <source>
        <dbReference type="SAM" id="MobiDB-lite"/>
    </source>
</evidence>
<reference evidence="2 3" key="1">
    <citation type="submission" date="2023-10" db="EMBL/GenBank/DDBJ databases">
        <title>Development of a sustainable strategy for remediation of hydrocarbon-contaminated territories based on the waste exchange concept.</title>
        <authorList>
            <person name="Krivoruchko A."/>
        </authorList>
    </citation>
    <scope>NUCLEOTIDE SEQUENCE [LARGE SCALE GENOMIC DNA]</scope>
    <source>
        <strain evidence="2 3">IEGM 1322</strain>
    </source>
</reference>
<dbReference type="Gene3D" id="3.40.50.10540">
    <property type="entry name" value="Crotonobetainyl-coa:carnitine coa-transferase, domain 1"/>
    <property type="match status" value="1"/>
</dbReference>